<dbReference type="STRING" id="1499688.BN000_03005"/>
<evidence type="ECO:0000313" key="1">
    <source>
        <dbReference type="EMBL" id="CRK83049.1"/>
    </source>
</evidence>
<gene>
    <name evidence="1" type="ORF">BN000_03005</name>
</gene>
<protein>
    <submittedName>
        <fullName evidence="1">AcrB/AcrD/AcrF family transporter</fullName>
    </submittedName>
</protein>
<keyword evidence="2" id="KW-1185">Reference proteome</keyword>
<proteinExistence type="predicted"/>
<dbReference type="AlphaFoldDB" id="A0A0U1NYF3"/>
<dbReference type="EMBL" id="CVRB01000003">
    <property type="protein sequence ID" value="CRK83049.1"/>
    <property type="molecule type" value="Genomic_DNA"/>
</dbReference>
<name>A0A0U1NYF3_9BACI</name>
<sequence length="63" mass="7202">MKRSILVVISILLILVWGGMSVYQMERDYLPPINNTTMMISLLADHYQADQVKAGFKINLFLS</sequence>
<evidence type="ECO:0000313" key="2">
    <source>
        <dbReference type="Proteomes" id="UP000199087"/>
    </source>
</evidence>
<accession>A0A0U1NYF3</accession>
<organism evidence="1 2">
    <name type="scientific">Neobacillus massiliamazoniensis</name>
    <dbReference type="NCBI Taxonomy" id="1499688"/>
    <lineage>
        <taxon>Bacteria</taxon>
        <taxon>Bacillati</taxon>
        <taxon>Bacillota</taxon>
        <taxon>Bacilli</taxon>
        <taxon>Bacillales</taxon>
        <taxon>Bacillaceae</taxon>
        <taxon>Neobacillus</taxon>
    </lineage>
</organism>
<dbReference type="OrthoDB" id="9757876at2"/>
<dbReference type="RefSeq" id="WP_141650869.1">
    <property type="nucleotide sequence ID" value="NZ_CVRB01000003.1"/>
</dbReference>
<dbReference type="Proteomes" id="UP000199087">
    <property type="component" value="Unassembled WGS sequence"/>
</dbReference>
<reference evidence="2" key="1">
    <citation type="submission" date="2015-05" db="EMBL/GenBank/DDBJ databases">
        <authorList>
            <person name="Urmite Genomes"/>
        </authorList>
    </citation>
    <scope>NUCLEOTIDE SEQUENCE [LARGE SCALE GENOMIC DNA]</scope>
    <source>
        <strain evidence="2">LF1</strain>
    </source>
</reference>